<name>A0A2H3CC86_ARMGA</name>
<accession>A0A2H3CC86</accession>
<dbReference type="AlphaFoldDB" id="A0A2H3CC86"/>
<evidence type="ECO:0000313" key="2">
    <source>
        <dbReference type="Proteomes" id="UP000217790"/>
    </source>
</evidence>
<dbReference type="EMBL" id="KZ293774">
    <property type="protein sequence ID" value="PBK79480.1"/>
    <property type="molecule type" value="Genomic_DNA"/>
</dbReference>
<keyword evidence="2" id="KW-1185">Reference proteome</keyword>
<proteinExistence type="predicted"/>
<dbReference type="Proteomes" id="UP000217790">
    <property type="component" value="Unassembled WGS sequence"/>
</dbReference>
<dbReference type="OrthoDB" id="3269637at2759"/>
<protein>
    <submittedName>
        <fullName evidence="1">Uncharacterized protein</fullName>
    </submittedName>
</protein>
<reference evidence="2" key="1">
    <citation type="journal article" date="2017" name="Nat. Ecol. Evol.">
        <title>Genome expansion and lineage-specific genetic innovations in the forest pathogenic fungi Armillaria.</title>
        <authorList>
            <person name="Sipos G."/>
            <person name="Prasanna A.N."/>
            <person name="Walter M.C."/>
            <person name="O'Connor E."/>
            <person name="Balint B."/>
            <person name="Krizsan K."/>
            <person name="Kiss B."/>
            <person name="Hess J."/>
            <person name="Varga T."/>
            <person name="Slot J."/>
            <person name="Riley R."/>
            <person name="Boka B."/>
            <person name="Rigling D."/>
            <person name="Barry K."/>
            <person name="Lee J."/>
            <person name="Mihaltcheva S."/>
            <person name="LaButti K."/>
            <person name="Lipzen A."/>
            <person name="Waldron R."/>
            <person name="Moloney N.M."/>
            <person name="Sperisen C."/>
            <person name="Kredics L."/>
            <person name="Vagvoelgyi C."/>
            <person name="Patrignani A."/>
            <person name="Fitzpatrick D."/>
            <person name="Nagy I."/>
            <person name="Doyle S."/>
            <person name="Anderson J.B."/>
            <person name="Grigoriev I.V."/>
            <person name="Gueldener U."/>
            <person name="Muensterkoetter M."/>
            <person name="Nagy L.G."/>
        </authorList>
    </citation>
    <scope>NUCLEOTIDE SEQUENCE [LARGE SCALE GENOMIC DNA]</scope>
    <source>
        <strain evidence="2">Ar21-2</strain>
    </source>
</reference>
<evidence type="ECO:0000313" key="1">
    <source>
        <dbReference type="EMBL" id="PBK79480.1"/>
    </source>
</evidence>
<gene>
    <name evidence="1" type="ORF">ARMGADRAFT_1093107</name>
</gene>
<organism evidence="1 2">
    <name type="scientific">Armillaria gallica</name>
    <name type="common">Bulbous honey fungus</name>
    <name type="synonym">Armillaria bulbosa</name>
    <dbReference type="NCBI Taxonomy" id="47427"/>
    <lineage>
        <taxon>Eukaryota</taxon>
        <taxon>Fungi</taxon>
        <taxon>Dikarya</taxon>
        <taxon>Basidiomycota</taxon>
        <taxon>Agaricomycotina</taxon>
        <taxon>Agaricomycetes</taxon>
        <taxon>Agaricomycetidae</taxon>
        <taxon>Agaricales</taxon>
        <taxon>Marasmiineae</taxon>
        <taxon>Physalacriaceae</taxon>
        <taxon>Armillaria</taxon>
    </lineage>
</organism>
<dbReference type="InParanoid" id="A0A2H3CC86"/>
<sequence length="176" mass="20767">MEDVLCPEEHPPPPLPVSLQHTTEHTYLQFQMLETSTYFELLDYISTGRLWNNKFIRMLDDRSSFPPFFICHFHYGCTALHLWLDEESLSTLNRYNLQRYPSRVETHQRPEPTAPSPVQESSDAAAFLVSWLWRANGVIMEEDGVNDPQTIINEEYTSDKREFVEKWRQETDLGRE</sequence>